<dbReference type="AlphaFoldDB" id="A0A812HY81"/>
<accession>A0A812HY81</accession>
<comment type="caution">
    <text evidence="1">The sequence shown here is derived from an EMBL/GenBank/DDBJ whole genome shotgun (WGS) entry which is preliminary data.</text>
</comment>
<organism evidence="1 2">
    <name type="scientific">Symbiodinium natans</name>
    <dbReference type="NCBI Taxonomy" id="878477"/>
    <lineage>
        <taxon>Eukaryota</taxon>
        <taxon>Sar</taxon>
        <taxon>Alveolata</taxon>
        <taxon>Dinophyceae</taxon>
        <taxon>Suessiales</taxon>
        <taxon>Symbiodiniaceae</taxon>
        <taxon>Symbiodinium</taxon>
    </lineage>
</organism>
<reference evidence="1" key="1">
    <citation type="submission" date="2021-02" db="EMBL/GenBank/DDBJ databases">
        <authorList>
            <person name="Dougan E. K."/>
            <person name="Rhodes N."/>
            <person name="Thang M."/>
            <person name="Chan C."/>
        </authorList>
    </citation>
    <scope>NUCLEOTIDE SEQUENCE</scope>
</reference>
<sequence length="176" mass="19452">MDSAGEDPGQPLDHDVPTSRAKLREFDHTEGSRVQCCAAAAAYLCKRHSAAVALSVWIGAIKSTSGSFFLGEARAIIQSTSCPVPLLFRVKRDMHVQAPRISSLVLVCFSAFLRLTQAALDCCVETVLLAVIDVEVRQQGSDKRTSWVQVQSRALPYLSMLRRRLWAMRTQMCAKL</sequence>
<gene>
    <name evidence="1" type="ORF">SNAT2548_LOCUS2148</name>
</gene>
<keyword evidence="2" id="KW-1185">Reference proteome</keyword>
<protein>
    <submittedName>
        <fullName evidence="1">Uncharacterized protein</fullName>
    </submittedName>
</protein>
<dbReference type="Proteomes" id="UP000604046">
    <property type="component" value="Unassembled WGS sequence"/>
</dbReference>
<proteinExistence type="predicted"/>
<name>A0A812HY81_9DINO</name>
<evidence type="ECO:0000313" key="1">
    <source>
        <dbReference type="EMBL" id="CAE6965269.1"/>
    </source>
</evidence>
<evidence type="ECO:0000313" key="2">
    <source>
        <dbReference type="Proteomes" id="UP000604046"/>
    </source>
</evidence>
<dbReference type="EMBL" id="CAJNDS010000119">
    <property type="protein sequence ID" value="CAE6965269.1"/>
    <property type="molecule type" value="Genomic_DNA"/>
</dbReference>